<comment type="caution">
    <text evidence="1">The sequence shown here is derived from an EMBL/GenBank/DDBJ whole genome shotgun (WGS) entry which is preliminary data.</text>
</comment>
<evidence type="ECO:0008006" key="2">
    <source>
        <dbReference type="Google" id="ProtNLM"/>
    </source>
</evidence>
<dbReference type="Pfam" id="PF07395">
    <property type="entry name" value="Mig-14"/>
    <property type="match status" value="1"/>
</dbReference>
<protein>
    <recommendedName>
        <fullName evidence="2">Mig-14 family protein</fullName>
    </recommendedName>
</protein>
<name>A0A077QI62_XENBV</name>
<gene>
    <name evidence="1" type="ORF">XBI1_1870007</name>
</gene>
<dbReference type="SUPFAM" id="SSF55729">
    <property type="entry name" value="Acyl-CoA N-acyltransferases (Nat)"/>
    <property type="match status" value="1"/>
</dbReference>
<proteinExistence type="predicted"/>
<dbReference type="Proteomes" id="UP000028480">
    <property type="component" value="Unassembled WGS sequence"/>
</dbReference>
<dbReference type="HOGENOM" id="CLU_082136_0_0_6"/>
<reference evidence="1" key="1">
    <citation type="submission" date="2013-07" db="EMBL/GenBank/DDBJ databases">
        <title>Sub-species coevolution in mutualistic symbiosis.</title>
        <authorList>
            <person name="Murfin K."/>
            <person name="Klassen J."/>
            <person name="Lee M."/>
            <person name="Forst S."/>
            <person name="Stock P."/>
            <person name="Goodrich-Blair H."/>
        </authorList>
    </citation>
    <scope>NUCLEOTIDE SEQUENCE [LARGE SCALE GENOMIC DNA]</scope>
    <source>
        <strain evidence="1">Intermedium</strain>
    </source>
</reference>
<organism evidence="1">
    <name type="scientific">Xenorhabdus bovienii str. Intermedium</name>
    <dbReference type="NCBI Taxonomy" id="1379677"/>
    <lineage>
        <taxon>Bacteria</taxon>
        <taxon>Pseudomonadati</taxon>
        <taxon>Pseudomonadota</taxon>
        <taxon>Gammaproteobacteria</taxon>
        <taxon>Enterobacterales</taxon>
        <taxon>Morganellaceae</taxon>
        <taxon>Xenorhabdus</taxon>
    </lineage>
</organism>
<sequence length="299" mass="34896">MNIFDLKCKLFGWQETNFTEYEKSYFSFGGNLATHPLVLKFIHERYNFKERYFINKNRNSINTSICVWDNKYLANDPACPLSNEIGIVVPNDEIVIPSSENARFLLPIKSKFISPLNSENIINLTFKHNAKRSLCLAKPLSEKSNKKYKYRLNSFMKFGGELVDVQIFSADELTDFYSQLVEERWGTCSFDKEMINELFHLIKPMIFGNVLFFKGQPCAFHFITKTQFHHHTNIEFIQAGMDSSAELAKYSIGSLLIWSNIYKAVNEFDNVRFSFGRPSRDYKLRWSNIYPIGRTITLI</sequence>
<dbReference type="InterPro" id="IPR016181">
    <property type="entry name" value="Acyl_CoA_acyltransferase"/>
</dbReference>
<dbReference type="EMBL" id="CBTB010000098">
    <property type="protein sequence ID" value="CDH32041.1"/>
    <property type="molecule type" value="Genomic_DNA"/>
</dbReference>
<dbReference type="AlphaFoldDB" id="A0A077QI62"/>
<evidence type="ECO:0000313" key="1">
    <source>
        <dbReference type="EMBL" id="CDH32041.1"/>
    </source>
</evidence>
<dbReference type="InterPro" id="IPR009977">
    <property type="entry name" value="Mig-14"/>
</dbReference>
<dbReference type="RefSeq" id="WP_038185702.1">
    <property type="nucleotide sequence ID" value="NZ_CAWLWA010000137.1"/>
</dbReference>
<accession>A0A077QI62</accession>